<comment type="caution">
    <text evidence="1">The sequence shown here is derived from an EMBL/GenBank/DDBJ whole genome shotgun (WGS) entry which is preliminary data.</text>
</comment>
<reference evidence="2" key="1">
    <citation type="journal article" date="2023" name="Nat. Plants">
        <title>Single-cell RNA sequencing provides a high-resolution roadmap for understanding the multicellular compartmentation of specialized metabolism.</title>
        <authorList>
            <person name="Sun S."/>
            <person name="Shen X."/>
            <person name="Li Y."/>
            <person name="Li Y."/>
            <person name="Wang S."/>
            <person name="Li R."/>
            <person name="Zhang H."/>
            <person name="Shen G."/>
            <person name="Guo B."/>
            <person name="Wei J."/>
            <person name="Xu J."/>
            <person name="St-Pierre B."/>
            <person name="Chen S."/>
            <person name="Sun C."/>
        </authorList>
    </citation>
    <scope>NUCLEOTIDE SEQUENCE [LARGE SCALE GENOMIC DNA]</scope>
</reference>
<accession>A0ACC0A3Y7</accession>
<gene>
    <name evidence="1" type="ORF">M9H77_31970</name>
</gene>
<protein>
    <submittedName>
        <fullName evidence="1">Uncharacterized protein</fullName>
    </submittedName>
</protein>
<dbReference type="Proteomes" id="UP001060085">
    <property type="component" value="Linkage Group LG07"/>
</dbReference>
<evidence type="ECO:0000313" key="1">
    <source>
        <dbReference type="EMBL" id="KAI5654783.1"/>
    </source>
</evidence>
<name>A0ACC0A3Y7_CATRO</name>
<sequence length="145" mass="16727">MAQNWPTTDVVHQAEYVVNLFTKERRILLEILQSVIGKTEKFVKKGDEDLEDVLRTSLKAKISYLQDAKVPIKRLIWLWVAEGFDQLHKEDNDNLEKPAEAYLNHLIARSLVTLSKRSSLGTVKASCIHALFHDFACRKAKEDFF</sequence>
<evidence type="ECO:0000313" key="2">
    <source>
        <dbReference type="Proteomes" id="UP001060085"/>
    </source>
</evidence>
<keyword evidence="2" id="KW-1185">Reference proteome</keyword>
<proteinExistence type="predicted"/>
<dbReference type="EMBL" id="CM044707">
    <property type="protein sequence ID" value="KAI5654783.1"/>
    <property type="molecule type" value="Genomic_DNA"/>
</dbReference>
<organism evidence="1 2">
    <name type="scientific">Catharanthus roseus</name>
    <name type="common">Madagascar periwinkle</name>
    <name type="synonym">Vinca rosea</name>
    <dbReference type="NCBI Taxonomy" id="4058"/>
    <lineage>
        <taxon>Eukaryota</taxon>
        <taxon>Viridiplantae</taxon>
        <taxon>Streptophyta</taxon>
        <taxon>Embryophyta</taxon>
        <taxon>Tracheophyta</taxon>
        <taxon>Spermatophyta</taxon>
        <taxon>Magnoliopsida</taxon>
        <taxon>eudicotyledons</taxon>
        <taxon>Gunneridae</taxon>
        <taxon>Pentapetalae</taxon>
        <taxon>asterids</taxon>
        <taxon>lamiids</taxon>
        <taxon>Gentianales</taxon>
        <taxon>Apocynaceae</taxon>
        <taxon>Rauvolfioideae</taxon>
        <taxon>Vinceae</taxon>
        <taxon>Catharanthinae</taxon>
        <taxon>Catharanthus</taxon>
    </lineage>
</organism>